<keyword evidence="2" id="KW-1185">Reference proteome</keyword>
<accession>A0AAN9S6H8</accession>
<dbReference type="EMBL" id="JAYMYS010000006">
    <property type="protein sequence ID" value="KAK7388539.1"/>
    <property type="molecule type" value="Genomic_DNA"/>
</dbReference>
<dbReference type="Proteomes" id="UP001386955">
    <property type="component" value="Unassembled WGS sequence"/>
</dbReference>
<proteinExistence type="predicted"/>
<sequence>MELEAIAVVCSVGALTTLTSMLAKSAITTFVLMTPTTSFEVMTLMISLKPIFEGVVGQLAQMEGGEKIATMNNEYWCPWREAMDD</sequence>
<protein>
    <submittedName>
        <fullName evidence="1">Uncharacterized protein</fullName>
    </submittedName>
</protein>
<evidence type="ECO:0000313" key="1">
    <source>
        <dbReference type="EMBL" id="KAK7388539.1"/>
    </source>
</evidence>
<evidence type="ECO:0000313" key="2">
    <source>
        <dbReference type="Proteomes" id="UP001386955"/>
    </source>
</evidence>
<gene>
    <name evidence="1" type="ORF">VNO78_23358</name>
</gene>
<comment type="caution">
    <text evidence="1">The sequence shown here is derived from an EMBL/GenBank/DDBJ whole genome shotgun (WGS) entry which is preliminary data.</text>
</comment>
<organism evidence="1 2">
    <name type="scientific">Psophocarpus tetragonolobus</name>
    <name type="common">Winged bean</name>
    <name type="synonym">Dolichos tetragonolobus</name>
    <dbReference type="NCBI Taxonomy" id="3891"/>
    <lineage>
        <taxon>Eukaryota</taxon>
        <taxon>Viridiplantae</taxon>
        <taxon>Streptophyta</taxon>
        <taxon>Embryophyta</taxon>
        <taxon>Tracheophyta</taxon>
        <taxon>Spermatophyta</taxon>
        <taxon>Magnoliopsida</taxon>
        <taxon>eudicotyledons</taxon>
        <taxon>Gunneridae</taxon>
        <taxon>Pentapetalae</taxon>
        <taxon>rosids</taxon>
        <taxon>fabids</taxon>
        <taxon>Fabales</taxon>
        <taxon>Fabaceae</taxon>
        <taxon>Papilionoideae</taxon>
        <taxon>50 kb inversion clade</taxon>
        <taxon>NPAAA clade</taxon>
        <taxon>indigoferoid/millettioid clade</taxon>
        <taxon>Phaseoleae</taxon>
        <taxon>Psophocarpus</taxon>
    </lineage>
</organism>
<dbReference type="AlphaFoldDB" id="A0AAN9S6H8"/>
<reference evidence="1 2" key="1">
    <citation type="submission" date="2024-01" db="EMBL/GenBank/DDBJ databases">
        <title>The genomes of 5 underutilized Papilionoideae crops provide insights into root nodulation and disease resistanc.</title>
        <authorList>
            <person name="Jiang F."/>
        </authorList>
    </citation>
    <scope>NUCLEOTIDE SEQUENCE [LARGE SCALE GENOMIC DNA]</scope>
    <source>
        <strain evidence="1">DUOXIRENSHENG_FW03</strain>
        <tissue evidence="1">Leaves</tissue>
    </source>
</reference>
<name>A0AAN9S6H8_PSOTE</name>